<name>A0AAW0C280_9AGAR</name>
<feature type="domain" description="U3 small nucleolar RNA-associated protein 20 C-terminal" evidence="4">
    <location>
        <begin position="2319"/>
        <end position="2566"/>
    </location>
</feature>
<dbReference type="Pfam" id="PF20416">
    <property type="entry name" value="UTP20"/>
    <property type="match status" value="1"/>
</dbReference>
<dbReference type="InterPro" id="IPR057525">
    <property type="entry name" value="UTP20_C"/>
</dbReference>
<feature type="compositionally biased region" description="Acidic residues" evidence="1">
    <location>
        <begin position="1616"/>
        <end position="1625"/>
    </location>
</feature>
<dbReference type="InterPro" id="IPR011430">
    <property type="entry name" value="UTP20_N"/>
</dbReference>
<dbReference type="PANTHER" id="PTHR17695:SF11">
    <property type="entry name" value="SMALL SUBUNIT PROCESSOME COMPONENT 20 HOMOLOG"/>
    <property type="match status" value="1"/>
</dbReference>
<feature type="region of interest" description="Disordered" evidence="1">
    <location>
        <begin position="2393"/>
        <end position="2412"/>
    </location>
</feature>
<dbReference type="PANTHER" id="PTHR17695">
    <property type="entry name" value="SMALL SUBUNIT PROCESSOME COMPONENT 20 HOMOLOG"/>
    <property type="match status" value="1"/>
</dbReference>
<dbReference type="InterPro" id="IPR016024">
    <property type="entry name" value="ARM-type_fold"/>
</dbReference>
<gene>
    <name evidence="5" type="ORF">R3P38DRAFT_2920735</name>
</gene>
<dbReference type="InterPro" id="IPR011989">
    <property type="entry name" value="ARM-like"/>
</dbReference>
<feature type="non-terminal residue" evidence="5">
    <location>
        <position position="1"/>
    </location>
</feature>
<protein>
    <submittedName>
        <fullName evidence="5">DRIM domain-containing protein</fullName>
    </submittedName>
</protein>
<dbReference type="GO" id="GO:0030686">
    <property type="term" value="C:90S preribosome"/>
    <property type="evidence" value="ECO:0007669"/>
    <property type="project" value="TreeGrafter"/>
</dbReference>
<evidence type="ECO:0000313" key="6">
    <source>
        <dbReference type="Proteomes" id="UP001362999"/>
    </source>
</evidence>
<feature type="region of interest" description="Disordered" evidence="1">
    <location>
        <begin position="2548"/>
        <end position="2582"/>
    </location>
</feature>
<feature type="compositionally biased region" description="Acidic residues" evidence="1">
    <location>
        <begin position="1062"/>
        <end position="1075"/>
    </location>
</feature>
<dbReference type="GO" id="GO:0032040">
    <property type="term" value="C:small-subunit processome"/>
    <property type="evidence" value="ECO:0007669"/>
    <property type="project" value="TreeGrafter"/>
</dbReference>
<dbReference type="Pfam" id="PF23099">
    <property type="entry name" value="UTP20_C"/>
    <property type="match status" value="1"/>
</dbReference>
<comment type="caution">
    <text evidence="5">The sequence shown here is derived from an EMBL/GenBank/DDBJ whole genome shotgun (WGS) entry which is preliminary data.</text>
</comment>
<dbReference type="EMBL" id="JAWWNJ010000023">
    <property type="protein sequence ID" value="KAK7033108.1"/>
    <property type="molecule type" value="Genomic_DNA"/>
</dbReference>
<evidence type="ECO:0000313" key="5">
    <source>
        <dbReference type="EMBL" id="KAK7033108.1"/>
    </source>
</evidence>
<feature type="region of interest" description="Disordered" evidence="1">
    <location>
        <begin position="1057"/>
        <end position="1087"/>
    </location>
</feature>
<feature type="domain" description="U3 small nucleolar RNA-associated protein 20" evidence="3">
    <location>
        <begin position="1658"/>
        <end position="1882"/>
    </location>
</feature>
<evidence type="ECO:0000259" key="4">
    <source>
        <dbReference type="Pfam" id="PF23099"/>
    </source>
</evidence>
<dbReference type="Gene3D" id="1.25.10.10">
    <property type="entry name" value="Leucine-rich Repeat Variant"/>
    <property type="match status" value="2"/>
</dbReference>
<evidence type="ECO:0000259" key="3">
    <source>
        <dbReference type="Pfam" id="PF20416"/>
    </source>
</evidence>
<dbReference type="Pfam" id="PF07539">
    <property type="entry name" value="UTP20_N"/>
    <property type="match status" value="1"/>
</dbReference>
<evidence type="ECO:0000256" key="1">
    <source>
        <dbReference type="SAM" id="MobiDB-lite"/>
    </source>
</evidence>
<proteinExistence type="predicted"/>
<feature type="region of interest" description="Disordered" evidence="1">
    <location>
        <begin position="1615"/>
        <end position="1636"/>
    </location>
</feature>
<dbReference type="SUPFAM" id="SSF48371">
    <property type="entry name" value="ARM repeat"/>
    <property type="match status" value="2"/>
</dbReference>
<sequence length="2582" mass="288410">MDEDGPTPNRFKHQSYTQSLKDVHVPSAFSQTPLSNDLEDHESHFYASLEHWKELNLAPGFIKFAQRAGPLSASMPLLLHNWEEIVQLWLAALDESDDEGLRAVLDLLQKLTHDLRTTLSPAYLDPVLPRLLALLPRSRTISAPALTALLATFAALFKFLLVPASELELLEKTWAKIKDILPRCLPDVQRAMAEVWGGVLRRLKPEAKERALSMLAESVEDDSDGDIQDAAAWCVVTACKSVSQTLHTCTPSIILPLLNCHLSATSADRTHTLLRRLFTALIHHVRNADNFVPVENILVNKFISLVQGTSPQQEDEFEIIRRMIGLLSIPASVRNGSRMTEQNATILVSAFPSVFDIFLACHPFDMSGELLDLATALLTASPGGNSAFWMGKGRVILDIVWNKTFATATTFAISLTGSLAELGWAGWRAIGLPLLLRTSSKILSAKDGDVRLQTRTLGLIAELSRTSKLGSSDGDVVWRNCIENWGVCMLRDMATSVSTLEWDQATILADILSLSSFFSSSSGISSVLVELCEAFLSPEATLMSTPSGPSASWFVGTCMRALSQRASTEWQTVDVGAWVRTCTTVGTQWAASAEVLESLAALVTAKNATEIKIDDIYPSLAPVVLSHSRARRLGALRLLATTRPSDAREVIKRCLAGEEVPLEVSGVRERVLRIGRIETVVKDKQSDADMGPDLCARWLVAQLKVNLRPLWSPAAGALAQMAQRFGDDVWSIVFEELRMLYSSSTQHVPQEHIDAEQRPIDNDPREEERSWRDPSAHKLRSAVRKWFNVRHRLKELAETQNRVDRLDVQTYESQLLFALGECPALVQKHHRDFVPFFLDLNPSSQLPRHKLTAWFTLFSKLPNPKGLRGTDALRALYIDNLSHPDRALQSIALSCILAYKSPCLVRCEPQMRALLDDTRWRDELSQLDLSRVEPQDREEVVHVITRLLFGSMLERKGRSRGVDRRAAILGTLAGCTDEELGLVVDLMLRSFKQDRTSFQQQFSIQDVFRDVAEKHQIGFLGLLADVMRHLGPRLVTYWPALLGTTINCVALAQSKIHPGEKADEEEEDNDTEDNNIEGTGSTASPSKVVRSIRQHGIKRLADFFRCPVEFDFTPYVAAAFPAFITPRIAALDQENTQAPSALMELLYVWTLDSQRAMFLVQFDAQVLPKVYDCLIATNVKPAVISKVFDIIEKLLALSVVDSAVSDHIVQPHIPLLLNNLVTLVDRTRGVPTAVSSPLGQRQINILSEIAQFCTDASQASALFTLFNPLLRKPSKVVPEKVKVDLLNIMGKLMPLLPELSVLSSEIFVKTYELLSQLFQSLRSRLARISLVRTFQQLSLMNQSLEPLAQTLDALNAYSTRRVDEPDFDRRLTAFATLNETLYQSLSPRQWLPILYSALHSIQDPAELAIRNNAAFAMRHFLDFVAEHAVPEFETMFDRVLFPGLKNGLRSKNELVRSELLGVLAYAVSQCDTISCLQEMRVLLADGDEEASFFHNIHHIQIHRRSRALRRLADQCEEGHLRSNTLAEIFVPLVGNYITTTTSTDHHLVNDAISTTGRLAKHLAWGAYYSLVQKYLRLSAAKDAAERVYVRTLVALLDNFHFPMDEHVLIVPTVNDGEQDEEEDAVPEPPVSTPPNNARIADAVNLRLLPNLLNHLEKRDPSTEDTMRIPIAIGIVKVAMHLPASTREPQITRLLTILSQVLRSRSQETRDLTRETLCRIAVTLGPTFLPLILRELRAALLRGPQLHVLAYVTHALLVHASSDGNSESFGNLDACVSDVAYVSAEVIFGESAKDVMAEEFKTKMREVRSSSAKGLDSFGIISKYITPPRISNLLVPLRAIMQETGTVKVMQLVDETLKRVTSGLNANKHLIPTELLVLCHTLMSQNAKFLKQVSTKRQAVKGDAIVQTKRQIAQGIDHYANNSFRFVTFGLDLFTTALRRNRLDFHDPEIIKRLESMVVVIGNTLYSTSSDVLVFGLKAAAGIIRCPLKNLEKSLPVLVRQTIDIVKQAGSTESEVVQVAFKSLATMLRDGPPVQVKEKDLVYLLELLIPDLEESSRQASVFAMLRAIVARKFVVPEIYDAMDKVADIMVTSQSPQVQELCRSVLLQFLLDYPQGKGRLRNQMNFLAKNLSYQYESGRKSVLELLGAVLAKFNVDLVREYVDLLFLALVMVIANDDSTKCREMAAQLIKTLFSRLDDEQRRVILSHSHSWASQAAQPQLTRVSSQVYGLVIDVLEAGASSYLPGILEDVNASLERTSQQFAAVESTEDRSMDIDLEWQVPYHSLVLLSKVLRVFPSVATDSEQVKWSPIVTLLLFPHAWVRTASCRLLGTLFTNLPTAPPQELESSVSGIELKDVAAKLCAQLKSEHLDEALSLQVVKNLFYIGKSFCMAPWPTTDPTGSSESDDEESDTKNLNPLPWLFSKLSYQVRSAHIARRNRSSSAPNWSQQPLAALRWFAAMAAHMDAEKLERFLVHVLTPAYRFAEDDTIRDSQMDEIKTICIELQDLVQSKVGTTKFSAVYNQIRQSVLGVQRERKAAKVLQVTANPEAAAKRKIQRNSLKKESKKRKNTAFADAKGRLKRRRKE</sequence>
<organism evidence="5 6">
    <name type="scientific">Favolaschia claudopus</name>
    <dbReference type="NCBI Taxonomy" id="2862362"/>
    <lineage>
        <taxon>Eukaryota</taxon>
        <taxon>Fungi</taxon>
        <taxon>Dikarya</taxon>
        <taxon>Basidiomycota</taxon>
        <taxon>Agaricomycotina</taxon>
        <taxon>Agaricomycetes</taxon>
        <taxon>Agaricomycetidae</taxon>
        <taxon>Agaricales</taxon>
        <taxon>Marasmiineae</taxon>
        <taxon>Mycenaceae</taxon>
        <taxon>Favolaschia</taxon>
    </lineage>
</organism>
<keyword evidence="6" id="KW-1185">Reference proteome</keyword>
<dbReference type="InterPro" id="IPR046523">
    <property type="entry name" value="UTP20_dom"/>
</dbReference>
<feature type="compositionally biased region" description="Basic and acidic residues" evidence="1">
    <location>
        <begin position="749"/>
        <end position="774"/>
    </location>
</feature>
<reference evidence="5 6" key="1">
    <citation type="journal article" date="2024" name="J Genomics">
        <title>Draft genome sequencing and assembly of Favolaschia claudopus CIRM-BRFM 2984 isolated from oak limbs.</title>
        <authorList>
            <person name="Navarro D."/>
            <person name="Drula E."/>
            <person name="Chaduli D."/>
            <person name="Cazenave R."/>
            <person name="Ahrendt S."/>
            <person name="Wang J."/>
            <person name="Lipzen A."/>
            <person name="Daum C."/>
            <person name="Barry K."/>
            <person name="Grigoriev I.V."/>
            <person name="Favel A."/>
            <person name="Rosso M.N."/>
            <person name="Martin F."/>
        </authorList>
    </citation>
    <scope>NUCLEOTIDE SEQUENCE [LARGE SCALE GENOMIC DNA]</scope>
    <source>
        <strain evidence="5 6">CIRM-BRFM 2984</strain>
    </source>
</reference>
<feature type="region of interest" description="Disordered" evidence="1">
    <location>
        <begin position="748"/>
        <end position="774"/>
    </location>
</feature>
<evidence type="ECO:0000259" key="2">
    <source>
        <dbReference type="Pfam" id="PF07539"/>
    </source>
</evidence>
<accession>A0AAW0C280</accession>
<dbReference type="InterPro" id="IPR052575">
    <property type="entry name" value="SSU_processome_comp_20"/>
</dbReference>
<dbReference type="Proteomes" id="UP001362999">
    <property type="component" value="Unassembled WGS sequence"/>
</dbReference>
<feature type="domain" description="U3 small nucleolar RNA-associated protein 20 N-terminal" evidence="2">
    <location>
        <begin position="848"/>
        <end position="1452"/>
    </location>
</feature>